<sequence>MKVQLHCIARMHVVYLKEVDLLASLMVQSSSRRAPFLLGPQRQNGGLVPTVNHGRKDSLSRDN</sequence>
<dbReference type="GeneID" id="60457596"/>
<dbReference type="EMBL" id="MT906791">
    <property type="protein sequence ID" value="QOX10038.1"/>
    <property type="molecule type" value="Genomic_DNA"/>
</dbReference>
<dbReference type="EMBL" id="MT906791">
    <property type="protein sequence ID" value="QOX10050.1"/>
    <property type="molecule type" value="Genomic_DNA"/>
</dbReference>
<dbReference type="EMBL" id="MT336153">
    <property type="protein sequence ID" value="QPP20225.1"/>
    <property type="molecule type" value="Genomic_DNA"/>
</dbReference>
<dbReference type="AlphaFoldDB" id="A0A7G7XTS1"/>
<dbReference type="RefSeq" id="YP_009972716.1">
    <property type="nucleotide sequence ID" value="NC_051957.1"/>
</dbReference>
<feature type="compositionally biased region" description="Basic and acidic residues" evidence="1">
    <location>
        <begin position="54"/>
        <end position="63"/>
    </location>
</feature>
<geneLocation type="chloroplast" evidence="2"/>
<dbReference type="RefSeq" id="YP_009972703.1">
    <property type="nucleotide sequence ID" value="NC_051957.1"/>
</dbReference>
<proteinExistence type="predicted"/>
<protein>
    <submittedName>
        <fullName evidence="3">Hypothetical chloroplast RF15</fullName>
    </submittedName>
    <submittedName>
        <fullName evidence="2">Ycf15</fullName>
    </submittedName>
</protein>
<name>A0A7G7XTS1_ACENE</name>
<dbReference type="EMBL" id="MN315275">
    <property type="protein sequence ID" value="QNH84162.1"/>
    <property type="molecule type" value="Genomic_DNA"/>
</dbReference>
<accession>A0A7G7XTS1</accession>
<evidence type="ECO:0000313" key="3">
    <source>
        <dbReference type="EMBL" id="QOX10038.1"/>
    </source>
</evidence>
<gene>
    <name evidence="2" type="primary">ycf15</name>
</gene>
<evidence type="ECO:0000313" key="2">
    <source>
        <dbReference type="EMBL" id="QNH84175.1"/>
    </source>
</evidence>
<keyword evidence="2" id="KW-0150">Chloroplast</keyword>
<keyword evidence="2" id="KW-0934">Plastid</keyword>
<reference evidence="3" key="3">
    <citation type="submission" date="2020-08" db="EMBL/GenBank/DDBJ databases">
        <authorList>
            <person name="Niu H."/>
            <person name="Wang X."/>
        </authorList>
    </citation>
    <scope>NUCLEOTIDE SEQUENCE</scope>
</reference>
<evidence type="ECO:0000256" key="1">
    <source>
        <dbReference type="SAM" id="MobiDB-lite"/>
    </source>
</evidence>
<dbReference type="EMBL" id="MN315275">
    <property type="protein sequence ID" value="QNH84175.1"/>
    <property type="molecule type" value="Genomic_DNA"/>
</dbReference>
<organism evidence="2">
    <name type="scientific">Acer negundo</name>
    <name type="common">Box elder</name>
    <dbReference type="NCBI Taxonomy" id="4023"/>
    <lineage>
        <taxon>Eukaryota</taxon>
        <taxon>Viridiplantae</taxon>
        <taxon>Streptophyta</taxon>
        <taxon>Embryophyta</taxon>
        <taxon>Tracheophyta</taxon>
        <taxon>Spermatophyta</taxon>
        <taxon>Magnoliopsida</taxon>
        <taxon>eudicotyledons</taxon>
        <taxon>Gunneridae</taxon>
        <taxon>Pentapetalae</taxon>
        <taxon>rosids</taxon>
        <taxon>malvids</taxon>
        <taxon>Sapindales</taxon>
        <taxon>Sapindaceae</taxon>
        <taxon>Hippocastanoideae</taxon>
        <taxon>Acereae</taxon>
        <taxon>Acer</taxon>
    </lineage>
</organism>
<evidence type="ECO:0000313" key="4">
    <source>
        <dbReference type="EMBL" id="QPP20225.1"/>
    </source>
</evidence>
<reference evidence="2" key="1">
    <citation type="journal article" date="2020" name="Plant Syst. Evol.">
        <title>Complete plastomes of 17 species of maples (Sapindaceae: Acer): comparative analyses and phylogenomic implications.</title>
        <authorList>
            <person name="Wang W."/>
            <person name="Chen S."/>
            <person name="Zhang X."/>
        </authorList>
    </citation>
    <scope>NUCLEOTIDE SEQUENCE</scope>
</reference>
<feature type="region of interest" description="Disordered" evidence="1">
    <location>
        <begin position="37"/>
        <end position="63"/>
    </location>
</feature>
<reference evidence="4" key="2">
    <citation type="submission" date="2020-04" db="EMBL/GenBank/DDBJ databases">
        <title>The complete chloroplast genome of Acer negundo.</title>
        <authorList>
            <person name="Zhao Y."/>
        </authorList>
    </citation>
    <scope>NUCLEOTIDE SEQUENCE</scope>
</reference>
<dbReference type="EMBL" id="MT336153">
    <property type="protein sequence ID" value="QPP20226.1"/>
    <property type="molecule type" value="Genomic_DNA"/>
</dbReference>
<dbReference type="GeneID" id="60457628"/>